<accession>A0A219B5C4</accession>
<evidence type="ECO:0000259" key="4">
    <source>
        <dbReference type="PROSITE" id="PS52009"/>
    </source>
</evidence>
<sequence>MAPPLGIIEGYFGQPWSWEERTAVMRTLAPWGFSRFTYAPKADAKLRRDWRAQHDEVDAAALRDFADACRREGVSFGIGLSPFGLHEEMSADGRETIVRRTTDLLGLGAERIAILFDDMKGDIPDLAARQSRIAEWAGHAAGTAGVEICPSYYSEDPVLDRAFGRRPAGYEHALGRALPPDLGIYWTGPEVCSAEITPAHVRGVAQMFGRKPSLWDNYPVNDGPRMSRRLHLAGMSGRMGLANEIAAHDINPALQPYLSLLPCVTLAISYRDGADYDYRAATEEAAYALYPTALADDLMETRLPLQDGGLDFIDPERVTARFSRHDHPAAREIVRFAAGGYVQTAAEVQTQ</sequence>
<dbReference type="InterPro" id="IPR017853">
    <property type="entry name" value="GH"/>
</dbReference>
<dbReference type="PANTHER" id="PTHR13170">
    <property type="entry name" value="O-GLCNACASE"/>
    <property type="match status" value="1"/>
</dbReference>
<dbReference type="Proteomes" id="UP000198462">
    <property type="component" value="Unassembled WGS sequence"/>
</dbReference>
<dbReference type="GO" id="GO:0009100">
    <property type="term" value="P:glycoprotein metabolic process"/>
    <property type="evidence" value="ECO:0007669"/>
    <property type="project" value="TreeGrafter"/>
</dbReference>
<dbReference type="OrthoDB" id="9760892at2"/>
<dbReference type="Gene3D" id="3.20.20.80">
    <property type="entry name" value="Glycosidases"/>
    <property type="match status" value="1"/>
</dbReference>
<evidence type="ECO:0000256" key="2">
    <source>
        <dbReference type="ARBA" id="ARBA00023295"/>
    </source>
</evidence>
<keyword evidence="6" id="KW-1185">Reference proteome</keyword>
<reference evidence="6" key="1">
    <citation type="submission" date="2017-05" db="EMBL/GenBank/DDBJ databases">
        <authorList>
            <person name="Lin X."/>
        </authorList>
    </citation>
    <scope>NUCLEOTIDE SEQUENCE [LARGE SCALE GENOMIC DNA]</scope>
    <source>
        <strain evidence="6">JLT2012</strain>
    </source>
</reference>
<keyword evidence="2 3" id="KW-0326">Glycosidase</keyword>
<evidence type="ECO:0000256" key="3">
    <source>
        <dbReference type="PROSITE-ProRule" id="PRU01353"/>
    </source>
</evidence>
<evidence type="ECO:0000313" key="6">
    <source>
        <dbReference type="Proteomes" id="UP000198462"/>
    </source>
</evidence>
<proteinExistence type="inferred from homology"/>
<name>A0A219B5C4_9SPHN</name>
<dbReference type="EMBL" id="NFZT01000001">
    <property type="protein sequence ID" value="OWV33481.1"/>
    <property type="molecule type" value="Genomic_DNA"/>
</dbReference>
<dbReference type="PROSITE" id="PS52009">
    <property type="entry name" value="GH84"/>
    <property type="match status" value="1"/>
</dbReference>
<evidence type="ECO:0000313" key="5">
    <source>
        <dbReference type="EMBL" id="OWV33481.1"/>
    </source>
</evidence>
<dbReference type="RefSeq" id="WP_088712256.1">
    <property type="nucleotide sequence ID" value="NZ_NFZT01000001.1"/>
</dbReference>
<dbReference type="SUPFAM" id="SSF51445">
    <property type="entry name" value="(Trans)glycosidases"/>
    <property type="match status" value="1"/>
</dbReference>
<dbReference type="InterPro" id="IPR011496">
    <property type="entry name" value="O-GlcNAcase_cat"/>
</dbReference>
<comment type="caution">
    <text evidence="5">The sequence shown here is derived from an EMBL/GenBank/DDBJ whole genome shotgun (WGS) entry which is preliminary data.</text>
</comment>
<gene>
    <name evidence="5" type="ORF">B5C34_08420</name>
</gene>
<keyword evidence="1 3" id="KW-0378">Hydrolase</keyword>
<organism evidence="5 6">
    <name type="scientific">Pacificimonas flava</name>
    <dbReference type="NCBI Taxonomy" id="1234595"/>
    <lineage>
        <taxon>Bacteria</taxon>
        <taxon>Pseudomonadati</taxon>
        <taxon>Pseudomonadota</taxon>
        <taxon>Alphaproteobacteria</taxon>
        <taxon>Sphingomonadales</taxon>
        <taxon>Sphingosinicellaceae</taxon>
        <taxon>Pacificimonas</taxon>
    </lineage>
</organism>
<dbReference type="PANTHER" id="PTHR13170:SF16">
    <property type="entry name" value="PROTEIN O-GLCNACASE"/>
    <property type="match status" value="1"/>
</dbReference>
<dbReference type="Pfam" id="PF07555">
    <property type="entry name" value="NAGidase"/>
    <property type="match status" value="1"/>
</dbReference>
<dbReference type="InterPro" id="IPR051822">
    <property type="entry name" value="Glycosyl_Hydrolase_84"/>
</dbReference>
<dbReference type="GO" id="GO:0016231">
    <property type="term" value="F:beta-N-acetylglucosaminidase activity"/>
    <property type="evidence" value="ECO:0007669"/>
    <property type="project" value="TreeGrafter"/>
</dbReference>
<evidence type="ECO:0000256" key="1">
    <source>
        <dbReference type="ARBA" id="ARBA00022801"/>
    </source>
</evidence>
<protein>
    <recommendedName>
        <fullName evidence="4">GH84 domain-containing protein</fullName>
    </recommendedName>
</protein>
<feature type="domain" description="GH84" evidence="4">
    <location>
        <begin position="3"/>
        <end position="274"/>
    </location>
</feature>
<feature type="active site" description="Proton donor" evidence="3">
    <location>
        <position position="118"/>
    </location>
</feature>
<dbReference type="AlphaFoldDB" id="A0A219B5C4"/>
<comment type="similarity">
    <text evidence="3">Belongs to the glycosyl hydrolase 84 family.</text>
</comment>